<feature type="region of interest" description="Disordered" evidence="1">
    <location>
        <begin position="1"/>
        <end position="93"/>
    </location>
</feature>
<evidence type="ECO:0000313" key="2">
    <source>
        <dbReference type="EMBL" id="KAK2073670.1"/>
    </source>
</evidence>
<evidence type="ECO:0000313" key="3">
    <source>
        <dbReference type="Proteomes" id="UP001217918"/>
    </source>
</evidence>
<reference evidence="2" key="1">
    <citation type="journal article" date="2023" name="Mol. Plant Microbe Interact.">
        <title>Elucidating the Obligate Nature and Biological Capacity of an Invasive Fungal Corn Pathogen.</title>
        <authorList>
            <person name="MacCready J.S."/>
            <person name="Roggenkamp E.M."/>
            <person name="Gdanetz K."/>
            <person name="Chilvers M.I."/>
        </authorList>
    </citation>
    <scope>NUCLEOTIDE SEQUENCE</scope>
    <source>
        <strain evidence="2">PM02</strain>
    </source>
</reference>
<comment type="caution">
    <text evidence="2">The sequence shown here is derived from an EMBL/GenBank/DDBJ whole genome shotgun (WGS) entry which is preliminary data.</text>
</comment>
<dbReference type="AlphaFoldDB" id="A0AAD9IAR2"/>
<dbReference type="Proteomes" id="UP001217918">
    <property type="component" value="Unassembled WGS sequence"/>
</dbReference>
<protein>
    <submittedName>
        <fullName evidence="2">Uncharacterized protein</fullName>
    </submittedName>
</protein>
<gene>
    <name evidence="2" type="ORF">P8C59_007933</name>
</gene>
<organism evidence="2 3">
    <name type="scientific">Phyllachora maydis</name>
    <dbReference type="NCBI Taxonomy" id="1825666"/>
    <lineage>
        <taxon>Eukaryota</taxon>
        <taxon>Fungi</taxon>
        <taxon>Dikarya</taxon>
        <taxon>Ascomycota</taxon>
        <taxon>Pezizomycotina</taxon>
        <taxon>Sordariomycetes</taxon>
        <taxon>Sordariomycetidae</taxon>
        <taxon>Phyllachorales</taxon>
        <taxon>Phyllachoraceae</taxon>
        <taxon>Phyllachora</taxon>
    </lineage>
</organism>
<feature type="compositionally biased region" description="Polar residues" evidence="1">
    <location>
        <begin position="35"/>
        <end position="44"/>
    </location>
</feature>
<accession>A0AAD9IAR2</accession>
<sequence>MGSDGETFVAKTDRAGSVDMDAVNHALRKDRVRQNRGSTPTANPSRKRQRIDGDRFIPNRSGQDLQGGFNLLHDEGSPASPSKTKKRTPHGDLHFQRTEEANQTFSSLLRGELFENTIPQRSPPNIKNYRKHHFGSSRITPLL</sequence>
<evidence type="ECO:0000256" key="1">
    <source>
        <dbReference type="SAM" id="MobiDB-lite"/>
    </source>
</evidence>
<name>A0AAD9IAR2_9PEZI</name>
<dbReference type="EMBL" id="JAQQPM010000007">
    <property type="protein sequence ID" value="KAK2073670.1"/>
    <property type="molecule type" value="Genomic_DNA"/>
</dbReference>
<proteinExistence type="predicted"/>
<keyword evidence="3" id="KW-1185">Reference proteome</keyword>